<proteinExistence type="predicted"/>
<name>A0ABP0IFH4_9DINO</name>
<dbReference type="EMBL" id="CAXAMN010002781">
    <property type="protein sequence ID" value="CAK9001353.1"/>
    <property type="molecule type" value="Genomic_DNA"/>
</dbReference>
<evidence type="ECO:0000313" key="2">
    <source>
        <dbReference type="Proteomes" id="UP001642484"/>
    </source>
</evidence>
<evidence type="ECO:0000313" key="1">
    <source>
        <dbReference type="EMBL" id="CAK9001353.1"/>
    </source>
</evidence>
<sequence>MVMSEAGAAGLVCGVWGQIFEVEDLGLYFSTHMLYPCWWVFPIKLIWSIRMKGEDVRFAKPGIIPFLKIPNPLSGTYYPQVPQQNIPCFAAIGNRPCWKSQGHLLGSWMHVRHRSWLFGSSCNTSPLVLDQLFFTPQN</sequence>
<reference evidence="1 2" key="1">
    <citation type="submission" date="2024-02" db="EMBL/GenBank/DDBJ databases">
        <authorList>
            <person name="Chen Y."/>
            <person name="Shah S."/>
            <person name="Dougan E. K."/>
            <person name="Thang M."/>
            <person name="Chan C."/>
        </authorList>
    </citation>
    <scope>NUCLEOTIDE SEQUENCE [LARGE SCALE GENOMIC DNA]</scope>
</reference>
<protein>
    <submittedName>
        <fullName evidence="1">Uncharacterized protein</fullName>
    </submittedName>
</protein>
<accession>A0ABP0IFH4</accession>
<organism evidence="1 2">
    <name type="scientific">Durusdinium trenchii</name>
    <dbReference type="NCBI Taxonomy" id="1381693"/>
    <lineage>
        <taxon>Eukaryota</taxon>
        <taxon>Sar</taxon>
        <taxon>Alveolata</taxon>
        <taxon>Dinophyceae</taxon>
        <taxon>Suessiales</taxon>
        <taxon>Symbiodiniaceae</taxon>
        <taxon>Durusdinium</taxon>
    </lineage>
</organism>
<dbReference type="Proteomes" id="UP001642484">
    <property type="component" value="Unassembled WGS sequence"/>
</dbReference>
<keyword evidence="2" id="KW-1185">Reference proteome</keyword>
<comment type="caution">
    <text evidence="1">The sequence shown here is derived from an EMBL/GenBank/DDBJ whole genome shotgun (WGS) entry which is preliminary data.</text>
</comment>
<gene>
    <name evidence="1" type="ORF">CCMP2556_LOCUS6429</name>
</gene>